<sequence length="409" mass="46467">MATTSTSSVEEVSFEFQVTQIRTEIETHFNELISYLSNRKTELLIELEEIHNKYKLENDKHKEYILEIEKSSKSIRENLQSQIFTETQTEMIKILEQKQKEIESEWKPKHISFEFDNTLLDMINGFGKISVVNSSYSCLPVVDYKGKVKPVVSVGTGGSEEGQFSTPWGVAIDYRTDNIYVADTRNKRVQVFSKDGKFLFLFGADKMKSPACITIDKERVFVSQDGADCLLLFDLKGNFIKQIGTRGSGEGQFNTPRGIVINVDNGDIYVCDCSNNRIQIFSQDYSYKYQFGIGIVKSPVDIQLTKDTIFVLSHQNPFLYSFNYNLNQVQNTVCNSISKHLNHPYSFKIAGADNFIISNYSSNIVIIFDNTGQLLHKLTDSLSGPIGVYLDSDGSIVVVNHRDNRLLIF</sequence>
<organism evidence="3 4">
    <name type="scientific">Oopsacas minuta</name>
    <dbReference type="NCBI Taxonomy" id="111878"/>
    <lineage>
        <taxon>Eukaryota</taxon>
        <taxon>Metazoa</taxon>
        <taxon>Porifera</taxon>
        <taxon>Hexactinellida</taxon>
        <taxon>Hexasterophora</taxon>
        <taxon>Lyssacinosida</taxon>
        <taxon>Leucopsacidae</taxon>
        <taxon>Oopsacas</taxon>
    </lineage>
</organism>
<dbReference type="CDD" id="cd05819">
    <property type="entry name" value="NHL"/>
    <property type="match status" value="1"/>
</dbReference>
<dbReference type="GO" id="GO:0000209">
    <property type="term" value="P:protein polyubiquitination"/>
    <property type="evidence" value="ECO:0007669"/>
    <property type="project" value="TreeGrafter"/>
</dbReference>
<evidence type="ECO:0000313" key="4">
    <source>
        <dbReference type="Proteomes" id="UP001165289"/>
    </source>
</evidence>
<keyword evidence="4" id="KW-1185">Reference proteome</keyword>
<dbReference type="Pfam" id="PF01436">
    <property type="entry name" value="NHL"/>
    <property type="match status" value="2"/>
</dbReference>
<proteinExistence type="predicted"/>
<keyword evidence="1" id="KW-0677">Repeat</keyword>
<feature type="repeat" description="NHL" evidence="2">
    <location>
        <begin position="153"/>
        <end position="195"/>
    </location>
</feature>
<dbReference type="GO" id="GO:0008270">
    <property type="term" value="F:zinc ion binding"/>
    <property type="evidence" value="ECO:0007669"/>
    <property type="project" value="UniProtKB-KW"/>
</dbReference>
<dbReference type="Gene3D" id="2.120.10.30">
    <property type="entry name" value="TolB, C-terminal domain"/>
    <property type="match status" value="2"/>
</dbReference>
<dbReference type="AlphaFoldDB" id="A0AAV7KCS5"/>
<name>A0AAV7KCS5_9METZ</name>
<dbReference type="GO" id="GO:0061630">
    <property type="term" value="F:ubiquitin protein ligase activity"/>
    <property type="evidence" value="ECO:0007669"/>
    <property type="project" value="TreeGrafter"/>
</dbReference>
<dbReference type="PROSITE" id="PS51125">
    <property type="entry name" value="NHL"/>
    <property type="match status" value="2"/>
</dbReference>
<protein>
    <submittedName>
        <fullName evidence="3">RING finger protein nhl-1-like</fullName>
    </submittedName>
</protein>
<dbReference type="GO" id="GO:0043161">
    <property type="term" value="P:proteasome-mediated ubiquitin-dependent protein catabolic process"/>
    <property type="evidence" value="ECO:0007669"/>
    <property type="project" value="TreeGrafter"/>
</dbReference>
<reference evidence="3 4" key="1">
    <citation type="journal article" date="2023" name="BMC Biol.">
        <title>The compact genome of the sponge Oopsacas minuta (Hexactinellida) is lacking key metazoan core genes.</title>
        <authorList>
            <person name="Santini S."/>
            <person name="Schenkelaars Q."/>
            <person name="Jourda C."/>
            <person name="Duchesne M."/>
            <person name="Belahbib H."/>
            <person name="Rocher C."/>
            <person name="Selva M."/>
            <person name="Riesgo A."/>
            <person name="Vervoort M."/>
            <person name="Leys S.P."/>
            <person name="Kodjabachian L."/>
            <person name="Le Bivic A."/>
            <person name="Borchiellini C."/>
            <person name="Claverie J.M."/>
            <person name="Renard E."/>
        </authorList>
    </citation>
    <scope>NUCLEOTIDE SEQUENCE [LARGE SCALE GENOMIC DNA]</scope>
    <source>
        <strain evidence="3">SPO-2</strain>
    </source>
</reference>
<dbReference type="InterPro" id="IPR050952">
    <property type="entry name" value="TRIM-NHL_E3_ligases"/>
</dbReference>
<evidence type="ECO:0000256" key="1">
    <source>
        <dbReference type="ARBA" id="ARBA00022737"/>
    </source>
</evidence>
<dbReference type="InterPro" id="IPR011042">
    <property type="entry name" value="6-blade_b-propeller_TolB-like"/>
</dbReference>
<feature type="repeat" description="NHL" evidence="2">
    <location>
        <begin position="240"/>
        <end position="284"/>
    </location>
</feature>
<evidence type="ECO:0000313" key="3">
    <source>
        <dbReference type="EMBL" id="KAI6658389.1"/>
    </source>
</evidence>
<evidence type="ECO:0000256" key="2">
    <source>
        <dbReference type="PROSITE-ProRule" id="PRU00504"/>
    </source>
</evidence>
<accession>A0AAV7KCS5</accession>
<comment type="caution">
    <text evidence="3">The sequence shown here is derived from an EMBL/GenBank/DDBJ whole genome shotgun (WGS) entry which is preliminary data.</text>
</comment>
<dbReference type="PANTHER" id="PTHR24104">
    <property type="entry name" value="E3 UBIQUITIN-PROTEIN LIGASE NHLRC1-RELATED"/>
    <property type="match status" value="1"/>
</dbReference>
<dbReference type="SUPFAM" id="SSF63825">
    <property type="entry name" value="YWTD domain"/>
    <property type="match status" value="1"/>
</dbReference>
<dbReference type="InterPro" id="IPR001258">
    <property type="entry name" value="NHL_repeat"/>
</dbReference>
<dbReference type="PANTHER" id="PTHR24104:SF25">
    <property type="entry name" value="PROTEIN LIN-41"/>
    <property type="match status" value="1"/>
</dbReference>
<dbReference type="Proteomes" id="UP001165289">
    <property type="component" value="Unassembled WGS sequence"/>
</dbReference>
<dbReference type="EMBL" id="JAKMXF010000089">
    <property type="protein sequence ID" value="KAI6658389.1"/>
    <property type="molecule type" value="Genomic_DNA"/>
</dbReference>
<gene>
    <name evidence="3" type="ORF">LOD99_11032</name>
</gene>